<dbReference type="Proteomes" id="UP000268727">
    <property type="component" value="Unassembled WGS sequence"/>
</dbReference>
<protein>
    <submittedName>
        <fullName evidence="2">Uncharacterized protein</fullName>
    </submittedName>
</protein>
<gene>
    <name evidence="2" type="ORF">EDD40_2709</name>
</gene>
<evidence type="ECO:0000313" key="3">
    <source>
        <dbReference type="Proteomes" id="UP000268727"/>
    </source>
</evidence>
<evidence type="ECO:0000313" key="2">
    <source>
        <dbReference type="EMBL" id="ROP37396.1"/>
    </source>
</evidence>
<organism evidence="2 3">
    <name type="scientific">Saccharothrix texasensis</name>
    <dbReference type="NCBI Taxonomy" id="103734"/>
    <lineage>
        <taxon>Bacteria</taxon>
        <taxon>Bacillati</taxon>
        <taxon>Actinomycetota</taxon>
        <taxon>Actinomycetes</taxon>
        <taxon>Pseudonocardiales</taxon>
        <taxon>Pseudonocardiaceae</taxon>
        <taxon>Saccharothrix</taxon>
    </lineage>
</organism>
<evidence type="ECO:0000256" key="1">
    <source>
        <dbReference type="SAM" id="MobiDB-lite"/>
    </source>
</evidence>
<proteinExistence type="predicted"/>
<name>A0A3N1H4R1_9PSEU</name>
<accession>A0A3N1H4R1</accession>
<reference evidence="2 3" key="1">
    <citation type="submission" date="2018-11" db="EMBL/GenBank/DDBJ databases">
        <title>Sequencing the genomes of 1000 actinobacteria strains.</title>
        <authorList>
            <person name="Klenk H.-P."/>
        </authorList>
    </citation>
    <scope>NUCLEOTIDE SEQUENCE [LARGE SCALE GENOMIC DNA]</scope>
    <source>
        <strain evidence="2 3">DSM 44231</strain>
    </source>
</reference>
<keyword evidence="3" id="KW-1185">Reference proteome</keyword>
<feature type="region of interest" description="Disordered" evidence="1">
    <location>
        <begin position="22"/>
        <end position="43"/>
    </location>
</feature>
<comment type="caution">
    <text evidence="2">The sequence shown here is derived from an EMBL/GenBank/DDBJ whole genome shotgun (WGS) entry which is preliminary data.</text>
</comment>
<sequence length="43" mass="4106">MVALVATVIVILSGIVLAVRTHHAPGRPGDGQAPNSSDGGGGG</sequence>
<dbReference type="AlphaFoldDB" id="A0A3N1H4R1"/>
<dbReference type="EMBL" id="RJKM01000001">
    <property type="protein sequence ID" value="ROP37396.1"/>
    <property type="molecule type" value="Genomic_DNA"/>
</dbReference>